<evidence type="ECO:0000313" key="2">
    <source>
        <dbReference type="EMBL" id="EDM77722.1"/>
    </source>
</evidence>
<keyword evidence="3" id="KW-1185">Reference proteome</keyword>
<dbReference type="eggNOG" id="COG3386">
    <property type="taxonomic scope" value="Bacteria"/>
</dbReference>
<keyword evidence="1" id="KW-0732">Signal</keyword>
<reference evidence="2 3" key="1">
    <citation type="submission" date="2007-06" db="EMBL/GenBank/DDBJ databases">
        <authorList>
            <person name="Shimkets L."/>
            <person name="Ferriera S."/>
            <person name="Johnson J."/>
            <person name="Kravitz S."/>
            <person name="Beeson K."/>
            <person name="Sutton G."/>
            <person name="Rogers Y.-H."/>
            <person name="Friedman R."/>
            <person name="Frazier M."/>
            <person name="Venter J.C."/>
        </authorList>
    </citation>
    <scope>NUCLEOTIDE SEQUENCE [LARGE SCALE GENOMIC DNA]</scope>
    <source>
        <strain evidence="2 3">SIR-1</strain>
    </source>
</reference>
<feature type="signal peptide" evidence="1">
    <location>
        <begin position="1"/>
        <end position="29"/>
    </location>
</feature>
<dbReference type="STRING" id="391625.PPSIR1_38696"/>
<protein>
    <recommendedName>
        <fullName evidence="4">Phytase-like domain-containing protein</fullName>
    </recommendedName>
</protein>
<dbReference type="SUPFAM" id="SSF101898">
    <property type="entry name" value="NHL repeat"/>
    <property type="match status" value="1"/>
</dbReference>
<evidence type="ECO:0000313" key="3">
    <source>
        <dbReference type="Proteomes" id="UP000005801"/>
    </source>
</evidence>
<evidence type="ECO:0000256" key="1">
    <source>
        <dbReference type="SAM" id="SignalP"/>
    </source>
</evidence>
<dbReference type="Proteomes" id="UP000005801">
    <property type="component" value="Unassembled WGS sequence"/>
</dbReference>
<name>A6G8R2_9BACT</name>
<dbReference type="RefSeq" id="WP_006973107.1">
    <property type="nucleotide sequence ID" value="NZ_ABCS01000041.1"/>
</dbReference>
<sequence length="323" mass="35379">MPKSAPSIGLTSLAPAALLVLALAPLACARPSPTGVAIDKRVREPSGLVASREHAGVYWTHGDSGNGNVLFAIDEGGQLLARYQVKGAQNVDWEDIALDDAGNLWLGDIGNNEGERRDLEVHRLPEPDPSDPESIAKVDLSVGYRYPDQTEFGRRDHAFDSESMMWWGGTLWLWSKSRRDYVTKLYRFPTDAVTSAEDVDDVALELLGRHDLGLELGDGIPRSEWPGRATAADVSPDGSKWAVLSYEAISIFDAPGPELSPAELEAQLEAKLLAPSHRITLDPSYVRQIEALSWDAQGLLLCNEERAVFRIAEPLKAQRYPGE</sequence>
<proteinExistence type="predicted"/>
<dbReference type="EMBL" id="ABCS01000041">
    <property type="protein sequence ID" value="EDM77722.1"/>
    <property type="molecule type" value="Genomic_DNA"/>
</dbReference>
<feature type="chain" id="PRO_5002695254" description="Phytase-like domain-containing protein" evidence="1">
    <location>
        <begin position="30"/>
        <end position="323"/>
    </location>
</feature>
<dbReference type="AlphaFoldDB" id="A6G8R2"/>
<accession>A6G8R2</accession>
<organism evidence="2 3">
    <name type="scientific">Plesiocystis pacifica SIR-1</name>
    <dbReference type="NCBI Taxonomy" id="391625"/>
    <lineage>
        <taxon>Bacteria</taxon>
        <taxon>Pseudomonadati</taxon>
        <taxon>Myxococcota</taxon>
        <taxon>Polyangia</taxon>
        <taxon>Nannocystales</taxon>
        <taxon>Nannocystaceae</taxon>
        <taxon>Plesiocystis</taxon>
    </lineage>
</organism>
<dbReference type="OrthoDB" id="9801244at2"/>
<evidence type="ECO:0008006" key="4">
    <source>
        <dbReference type="Google" id="ProtNLM"/>
    </source>
</evidence>
<comment type="caution">
    <text evidence="2">The sequence shown here is derived from an EMBL/GenBank/DDBJ whole genome shotgun (WGS) entry which is preliminary data.</text>
</comment>
<gene>
    <name evidence="2" type="ORF">PPSIR1_38696</name>
</gene>